<dbReference type="RefSeq" id="WP_119897406.1">
    <property type="nucleotide sequence ID" value="NZ_QNRC01000008.1"/>
</dbReference>
<dbReference type="EMBL" id="QZEW01000022">
    <property type="protein sequence ID" value="RJL18642.1"/>
    <property type="molecule type" value="Genomic_DNA"/>
</dbReference>
<proteinExistence type="predicted"/>
<accession>A0A419A8U6</accession>
<gene>
    <name evidence="2" type="ORF">D3P05_06715</name>
</gene>
<name>A0A419A8U6_9RHOB</name>
<keyword evidence="3" id="KW-1185">Reference proteome</keyword>
<protein>
    <submittedName>
        <fullName evidence="2">Uncharacterized protein</fullName>
    </submittedName>
</protein>
<feature type="region of interest" description="Disordered" evidence="1">
    <location>
        <begin position="1"/>
        <end position="27"/>
    </location>
</feature>
<sequence length="171" mass="19076">MHLYGGRVRQMTGHRHHRPGAPDQRLPRLQPTEAAVLTVARHFFQSFARPETEGWLAAFDHAARFFGAEDGPRIAISVLQSVQRMREARRSCFHFSNPDCPHCAEVIGESERHFIGAFRGMAHGRLSEAYGHALILCEGHDADPLLAEMRRLAGLLLDRDPQPMAAAAGLH</sequence>
<dbReference type="Proteomes" id="UP000283587">
    <property type="component" value="Unassembled WGS sequence"/>
</dbReference>
<evidence type="ECO:0000256" key="1">
    <source>
        <dbReference type="SAM" id="MobiDB-lite"/>
    </source>
</evidence>
<evidence type="ECO:0000313" key="3">
    <source>
        <dbReference type="Proteomes" id="UP000283587"/>
    </source>
</evidence>
<organism evidence="2 3">
    <name type="scientific">Paracoccus siganidrum</name>
    <dbReference type="NCBI Taxonomy" id="1276757"/>
    <lineage>
        <taxon>Bacteria</taxon>
        <taxon>Pseudomonadati</taxon>
        <taxon>Pseudomonadota</taxon>
        <taxon>Alphaproteobacteria</taxon>
        <taxon>Rhodobacterales</taxon>
        <taxon>Paracoccaceae</taxon>
        <taxon>Paracoccus</taxon>
    </lineage>
</organism>
<comment type="caution">
    <text evidence="2">The sequence shown here is derived from an EMBL/GenBank/DDBJ whole genome shotgun (WGS) entry which is preliminary data.</text>
</comment>
<dbReference type="AlphaFoldDB" id="A0A419A8U6"/>
<evidence type="ECO:0000313" key="2">
    <source>
        <dbReference type="EMBL" id="RJL18642.1"/>
    </source>
</evidence>
<reference evidence="3" key="1">
    <citation type="submission" date="2018-09" db="EMBL/GenBank/DDBJ databases">
        <title>Paracoccus onubensis nov. sp. a moderate halophilic bacterium isolated from Gruta de las Maravillas (Aracena, Spain).</title>
        <authorList>
            <person name="Jurado V."/>
            <person name="Gutierrez-Patricio S."/>
            <person name="Gonzalez-Pimentel J.L."/>
            <person name="Miller A.Z."/>
            <person name="Laiz L."/>
            <person name="Saiz-Jimenez C."/>
        </authorList>
    </citation>
    <scope>NUCLEOTIDE SEQUENCE [LARGE SCALE GENOMIC DNA]</scope>
    <source>
        <strain evidence="3">DSM 26381</strain>
    </source>
</reference>